<dbReference type="GeneID" id="77845957"/>
<reference evidence="4" key="2">
    <citation type="submission" date="2020-04" db="EMBL/GenBank/DDBJ databases">
        <title>Genome analysis and biological profiling of marine Cellulosimicrobium funkei MOSEL-ME6.</title>
        <authorList>
            <person name="Tanveer F."/>
            <person name="Xie Y."/>
            <person name="Shinwari Z.K."/>
        </authorList>
    </citation>
    <scope>NUCLEOTIDE SEQUENCE [LARGE SCALE GENOMIC DNA]</scope>
    <source>
        <strain evidence="4">MOSEL-ME25</strain>
    </source>
</reference>
<evidence type="ECO:0000313" key="2">
    <source>
        <dbReference type="EMBL" id="MDB0581198.1"/>
    </source>
</evidence>
<evidence type="ECO:0000313" key="3">
    <source>
        <dbReference type="Proteomes" id="UP000031546"/>
    </source>
</evidence>
<sequence length="64" mass="7079">MANLSIEQRAHDLALLTVQLDVQSKINGPPGTYNIDMVTSYIAAYNDALDALNESKKDIRQSKD</sequence>
<keyword evidence="4" id="KW-1185">Reference proteome</keyword>
<reference evidence="2" key="3">
    <citation type="submission" date="2020-04" db="EMBL/GenBank/DDBJ databases">
        <authorList>
            <person name="Tanveer F."/>
            <person name="Xie Y."/>
            <person name="Shinwari Z.K."/>
        </authorList>
    </citation>
    <scope>NUCLEOTIDE SEQUENCE</scope>
    <source>
        <strain evidence="2">MOSEL-ME25</strain>
    </source>
</reference>
<dbReference type="RefSeq" id="WP_040106552.1">
    <property type="nucleotide sequence ID" value="NZ_JABEVU030000001.1"/>
</dbReference>
<dbReference type="AlphaFoldDB" id="A0A0C2HK15"/>
<evidence type="ECO:0000313" key="4">
    <source>
        <dbReference type="Proteomes" id="UP000527860"/>
    </source>
</evidence>
<reference evidence="1 3" key="1">
    <citation type="submission" date="2015-01" db="EMBL/GenBank/DDBJ databases">
        <title>Genome sequences of high lactate-tolerant strain Salinicoccus roseus W12 with industrial interest.</title>
        <authorList>
            <person name="Wang H."/>
            <person name="Yu B."/>
        </authorList>
    </citation>
    <scope>NUCLEOTIDE SEQUENCE [LARGE SCALE GENOMIC DNA]</scope>
    <source>
        <strain evidence="1 3">W12</strain>
    </source>
</reference>
<organism evidence="1 3">
    <name type="scientific">Salinicoccus roseus</name>
    <dbReference type="NCBI Taxonomy" id="45670"/>
    <lineage>
        <taxon>Bacteria</taxon>
        <taxon>Bacillati</taxon>
        <taxon>Bacillota</taxon>
        <taxon>Bacilli</taxon>
        <taxon>Bacillales</taxon>
        <taxon>Staphylococcaceae</taxon>
        <taxon>Salinicoccus</taxon>
    </lineage>
</organism>
<reference evidence="2 4" key="4">
    <citation type="submission" date="2022-12" db="EMBL/GenBank/DDBJ databases">
        <title>Genome analysis and biological profiling of marine Salinicoccus roseus MOSEL-ME25.</title>
        <authorList>
            <person name="Mirza F.T."/>
            <person name="Xie Y."/>
            <person name="Shinwari Z.K."/>
        </authorList>
    </citation>
    <scope>NUCLEOTIDE SEQUENCE [LARGE SCALE GENOMIC DNA]</scope>
    <source>
        <strain evidence="2 4">MOSEL-ME25</strain>
    </source>
</reference>
<gene>
    <name evidence="2" type="ORF">F7P68_0011765</name>
    <name evidence="1" type="ORF">SN16_10355</name>
</gene>
<comment type="caution">
    <text evidence="1">The sequence shown here is derived from an EMBL/GenBank/DDBJ whole genome shotgun (WGS) entry which is preliminary data.</text>
</comment>
<dbReference type="OrthoDB" id="2243190at2"/>
<dbReference type="EMBL" id="JABEVU030000001">
    <property type="protein sequence ID" value="MDB0581198.1"/>
    <property type="molecule type" value="Genomic_DNA"/>
</dbReference>
<dbReference type="STRING" id="45670.SN16_10355"/>
<accession>A0A0C2HK15</accession>
<dbReference type="Proteomes" id="UP000031546">
    <property type="component" value="Unassembled WGS sequence"/>
</dbReference>
<protein>
    <submittedName>
        <fullName evidence="1">Uncharacterized protein</fullName>
    </submittedName>
</protein>
<name>A0A0C2HK15_9STAP</name>
<proteinExistence type="predicted"/>
<dbReference type="EMBL" id="JXII01000009">
    <property type="protein sequence ID" value="KIH69911.1"/>
    <property type="molecule type" value="Genomic_DNA"/>
</dbReference>
<evidence type="ECO:0000313" key="1">
    <source>
        <dbReference type="EMBL" id="KIH69911.1"/>
    </source>
</evidence>
<dbReference type="Proteomes" id="UP000527860">
    <property type="component" value="Unassembled WGS sequence"/>
</dbReference>